<sequence length="331" mass="37579">MLLQSIEEFKTKVETMYNDLRVEIQSSNVHDFLVPTLSCLFAVTIPNQPVTIKPDEPVPDEKEDIEVVERVEDSKSDEEDDMWDSKPFSTQIQSQYISRSPSPSLPKSPDVDKSYDQLGGVDFYDYDDNQCFTQVINSQEESSQPIDDISAQKDTEKQQNATKQQNPVEVITDEEPPCSQPQSQPKLKLKKTRKKKGETAPLATTKKVDHLEESFYHSQEVNQDQNSGDEEDTRGLSDSDSETRVIDWSKKNQLKVKLVSNVMHNGQSKGKKKTTKKKKNASDNESDKPEVPDFDSMPIHQLKSLLSQYGVKPGTKKSMVEKLQQIHKAVN</sequence>
<evidence type="ECO:0000313" key="2">
    <source>
        <dbReference type="EMBL" id="KAL0481390.1"/>
    </source>
</evidence>
<feature type="compositionally biased region" description="Polar residues" evidence="1">
    <location>
        <begin position="136"/>
        <end position="145"/>
    </location>
</feature>
<organism evidence="2 3">
    <name type="scientific">Acrasis kona</name>
    <dbReference type="NCBI Taxonomy" id="1008807"/>
    <lineage>
        <taxon>Eukaryota</taxon>
        <taxon>Discoba</taxon>
        <taxon>Heterolobosea</taxon>
        <taxon>Tetramitia</taxon>
        <taxon>Eutetramitia</taxon>
        <taxon>Acrasidae</taxon>
        <taxon>Acrasis</taxon>
    </lineage>
</organism>
<comment type="caution">
    <text evidence="2">The sequence shown here is derived from an EMBL/GenBank/DDBJ whole genome shotgun (WGS) entry which is preliminary data.</text>
</comment>
<feature type="compositionally biased region" description="Basic and acidic residues" evidence="1">
    <location>
        <begin position="53"/>
        <end position="74"/>
    </location>
</feature>
<name>A0AAW2YW92_9EUKA</name>
<feature type="compositionally biased region" description="Basic and acidic residues" evidence="1">
    <location>
        <begin position="233"/>
        <end position="250"/>
    </location>
</feature>
<keyword evidence="3" id="KW-1185">Reference proteome</keyword>
<accession>A0AAW2YW92</accession>
<feature type="compositionally biased region" description="Polar residues" evidence="1">
    <location>
        <begin position="158"/>
        <end position="167"/>
    </location>
</feature>
<evidence type="ECO:0000256" key="1">
    <source>
        <dbReference type="SAM" id="MobiDB-lite"/>
    </source>
</evidence>
<reference evidence="2 3" key="1">
    <citation type="submission" date="2024-03" db="EMBL/GenBank/DDBJ databases">
        <title>The Acrasis kona genome and developmental transcriptomes reveal deep origins of eukaryotic multicellular pathways.</title>
        <authorList>
            <person name="Sheikh S."/>
            <person name="Fu C.-J."/>
            <person name="Brown M.W."/>
            <person name="Baldauf S.L."/>
        </authorList>
    </citation>
    <scope>NUCLEOTIDE SEQUENCE [LARGE SCALE GENOMIC DNA]</scope>
    <source>
        <strain evidence="2 3">ATCC MYA-3509</strain>
    </source>
</reference>
<dbReference type="EMBL" id="JAOPGA020000762">
    <property type="protein sequence ID" value="KAL0481390.1"/>
    <property type="molecule type" value="Genomic_DNA"/>
</dbReference>
<feature type="region of interest" description="Disordered" evidence="1">
    <location>
        <begin position="136"/>
        <end position="298"/>
    </location>
</feature>
<gene>
    <name evidence="2" type="ORF">AKO1_012686</name>
</gene>
<feature type="compositionally biased region" description="Basic and acidic residues" evidence="1">
    <location>
        <begin position="280"/>
        <end position="291"/>
    </location>
</feature>
<feature type="compositionally biased region" description="Basic residues" evidence="1">
    <location>
        <begin position="269"/>
        <end position="279"/>
    </location>
</feature>
<feature type="compositionally biased region" description="Low complexity" evidence="1">
    <location>
        <begin position="98"/>
        <end position="108"/>
    </location>
</feature>
<feature type="compositionally biased region" description="Polar residues" evidence="1">
    <location>
        <begin position="216"/>
        <end position="226"/>
    </location>
</feature>
<evidence type="ECO:0008006" key="4">
    <source>
        <dbReference type="Google" id="ProtNLM"/>
    </source>
</evidence>
<dbReference type="Proteomes" id="UP001431209">
    <property type="component" value="Unassembled WGS sequence"/>
</dbReference>
<feature type="compositionally biased region" description="Basic residues" evidence="1">
    <location>
        <begin position="187"/>
        <end position="196"/>
    </location>
</feature>
<feature type="compositionally biased region" description="Polar residues" evidence="1">
    <location>
        <begin position="87"/>
        <end position="97"/>
    </location>
</feature>
<evidence type="ECO:0000313" key="3">
    <source>
        <dbReference type="Proteomes" id="UP001431209"/>
    </source>
</evidence>
<proteinExistence type="predicted"/>
<feature type="compositionally biased region" description="Basic and acidic residues" evidence="1">
    <location>
        <begin position="206"/>
        <end position="215"/>
    </location>
</feature>
<protein>
    <recommendedName>
        <fullName evidence="4">SAP domain-containing protein</fullName>
    </recommendedName>
</protein>
<feature type="region of interest" description="Disordered" evidence="1">
    <location>
        <begin position="52"/>
        <end position="119"/>
    </location>
</feature>
<dbReference type="AlphaFoldDB" id="A0AAW2YW92"/>